<feature type="transmembrane region" description="Helical" evidence="6">
    <location>
        <begin position="12"/>
        <end position="32"/>
    </location>
</feature>
<feature type="transmembrane region" description="Helical" evidence="6">
    <location>
        <begin position="284"/>
        <end position="309"/>
    </location>
</feature>
<organism evidence="7 8">
    <name type="scientific">Floridaenema flaviceps BLCC-F50</name>
    <dbReference type="NCBI Taxonomy" id="3153642"/>
    <lineage>
        <taxon>Bacteria</taxon>
        <taxon>Bacillati</taxon>
        <taxon>Cyanobacteriota</taxon>
        <taxon>Cyanophyceae</taxon>
        <taxon>Oscillatoriophycideae</taxon>
        <taxon>Aerosakkonematales</taxon>
        <taxon>Aerosakkonemataceae</taxon>
        <taxon>Floridanema</taxon>
        <taxon>Floridanema flaviceps</taxon>
    </lineage>
</organism>
<sequence>MNQVWSKAKRYLQWVMLGGVLFFFAKAFSRHWQEVAAIRIDGSGMLFLGLGVTLSLLAFAWSGIVWHWTLGEFKQKLKPFWLVKLYLKTHIAKYLPGHVWHYCGRIWGVKQVGVPGEIATISVIIEPFLMIAAALTTAIVSCLIAREGTKDFQHLSNSGLQILSLLGVMLIVHPKFLNPALVFLGKIKAKKNGCTGIDLTHCRIQRYPIKLLIAELIFVAFRCSGFIFTFMALHPVAPHQIPLLVSGFSLAWLAALVLPGAPGGVGVFEAAAMMILSKSFSPGIVLSVVAVFRLVTILAEAIGAGLAYLDERRTRETYQLALVEERVLDREFVGLK</sequence>
<evidence type="ECO:0000313" key="8">
    <source>
        <dbReference type="Proteomes" id="UP001576784"/>
    </source>
</evidence>
<protein>
    <submittedName>
        <fullName evidence="7">YbhN family protein</fullName>
    </submittedName>
</protein>
<reference evidence="7 8" key="1">
    <citation type="submission" date="2024-09" db="EMBL/GenBank/DDBJ databases">
        <title>Floridaenema gen nov. (Aerosakkonemataceae, Aerosakkonematales ord. nov., Cyanobacteria) from benthic tropical and subtropical fresh waters, with the description of four new species.</title>
        <authorList>
            <person name="Moretto J.A."/>
            <person name="Berthold D.E."/>
            <person name="Lefler F.W."/>
            <person name="Huang I.-S."/>
            <person name="Laughinghouse H. IV."/>
        </authorList>
    </citation>
    <scope>NUCLEOTIDE SEQUENCE [LARGE SCALE GENOMIC DNA]</scope>
    <source>
        <strain evidence="7 8">BLCC-F50</strain>
    </source>
</reference>
<dbReference type="Pfam" id="PF03706">
    <property type="entry name" value="LPG_synthase_TM"/>
    <property type="match status" value="1"/>
</dbReference>
<gene>
    <name evidence="7" type="ORF">ACE1CI_25935</name>
</gene>
<comment type="subcellular location">
    <subcellularLocation>
        <location evidence="1">Cell membrane</location>
        <topology evidence="1">Multi-pass membrane protein</topology>
    </subcellularLocation>
</comment>
<keyword evidence="8" id="KW-1185">Reference proteome</keyword>
<proteinExistence type="predicted"/>
<evidence type="ECO:0000256" key="2">
    <source>
        <dbReference type="ARBA" id="ARBA00022475"/>
    </source>
</evidence>
<feature type="transmembrane region" description="Helical" evidence="6">
    <location>
        <begin position="211"/>
        <end position="230"/>
    </location>
</feature>
<feature type="transmembrane region" description="Helical" evidence="6">
    <location>
        <begin position="44"/>
        <end position="68"/>
    </location>
</feature>
<feature type="transmembrane region" description="Helical" evidence="6">
    <location>
        <begin position="250"/>
        <end position="272"/>
    </location>
</feature>
<keyword evidence="5 6" id="KW-0472">Membrane</keyword>
<evidence type="ECO:0000256" key="4">
    <source>
        <dbReference type="ARBA" id="ARBA00022989"/>
    </source>
</evidence>
<keyword evidence="2" id="KW-1003">Cell membrane</keyword>
<evidence type="ECO:0000256" key="5">
    <source>
        <dbReference type="ARBA" id="ARBA00023136"/>
    </source>
</evidence>
<evidence type="ECO:0000256" key="3">
    <source>
        <dbReference type="ARBA" id="ARBA00022692"/>
    </source>
</evidence>
<comment type="caution">
    <text evidence="7">The sequence shown here is derived from an EMBL/GenBank/DDBJ whole genome shotgun (WGS) entry which is preliminary data.</text>
</comment>
<evidence type="ECO:0000313" key="7">
    <source>
        <dbReference type="EMBL" id="MFB2896365.1"/>
    </source>
</evidence>
<dbReference type="InterPro" id="IPR022791">
    <property type="entry name" value="L-PG_synthase/AglD"/>
</dbReference>
<dbReference type="EMBL" id="JBHFNR010000197">
    <property type="protein sequence ID" value="MFB2896365.1"/>
    <property type="molecule type" value="Genomic_DNA"/>
</dbReference>
<evidence type="ECO:0000256" key="1">
    <source>
        <dbReference type="ARBA" id="ARBA00004651"/>
    </source>
</evidence>
<evidence type="ECO:0000256" key="6">
    <source>
        <dbReference type="SAM" id="Phobius"/>
    </source>
</evidence>
<feature type="transmembrane region" description="Helical" evidence="6">
    <location>
        <begin position="128"/>
        <end position="146"/>
    </location>
</feature>
<feature type="transmembrane region" description="Helical" evidence="6">
    <location>
        <begin position="158"/>
        <end position="184"/>
    </location>
</feature>
<name>A0ABV4XX95_9CYAN</name>
<dbReference type="RefSeq" id="WP_413265994.1">
    <property type="nucleotide sequence ID" value="NZ_JBHFNR010000197.1"/>
</dbReference>
<dbReference type="Proteomes" id="UP001576784">
    <property type="component" value="Unassembled WGS sequence"/>
</dbReference>
<accession>A0ABV4XX95</accession>
<keyword evidence="3 6" id="KW-0812">Transmembrane</keyword>
<keyword evidence="4 6" id="KW-1133">Transmembrane helix</keyword>